<proteinExistence type="inferred from homology"/>
<organism evidence="4 5">
    <name type="scientific">Cerasicoccus arenae</name>
    <dbReference type="NCBI Taxonomy" id="424488"/>
    <lineage>
        <taxon>Bacteria</taxon>
        <taxon>Pseudomonadati</taxon>
        <taxon>Verrucomicrobiota</taxon>
        <taxon>Opitutia</taxon>
        <taxon>Puniceicoccales</taxon>
        <taxon>Cerasicoccaceae</taxon>
        <taxon>Cerasicoccus</taxon>
    </lineage>
</organism>
<gene>
    <name evidence="4" type="ORF">GCM10007047_11340</name>
</gene>
<dbReference type="InterPro" id="IPR000668">
    <property type="entry name" value="Peptidase_C1A_C"/>
</dbReference>
<comment type="caution">
    <text evidence="4">The sequence shown here is derived from an EMBL/GenBank/DDBJ whole genome shotgun (WGS) entry which is preliminary data.</text>
</comment>
<dbReference type="EMBL" id="BMXG01000005">
    <property type="protein sequence ID" value="GHB97081.1"/>
    <property type="molecule type" value="Genomic_DNA"/>
</dbReference>
<evidence type="ECO:0000259" key="3">
    <source>
        <dbReference type="Pfam" id="PF00112"/>
    </source>
</evidence>
<sequence>MKRFGQLLWLALLLAATFVSAADWRIGDRVYLDVTIKQVTPRAVIIQHRGGISQVLLADLPPEAQKQFGYDPATAQADAQRIQREHGAVMERLKVRRTTAAKNGQSNDSTGKIDALQKSFSQQPIIHEEVDLRPALRELGLFSKSQGRRPSCSVFAVVGALEYLAAQQGDPTQFSEEYAIWATRQYLAKSQNERLTDFSEGDAGFRLIDVIEAVNKYGLARHEEMPNTFGTGMDDIEPPSPKLLEQARKNLQIENTIQIGQTASAVDRITHALNAGQPVVIGVAWPHENTLRAAPMISGQTPVSMHAVTLVGYRADPDGGNQRFVFKNSWGPQWGSGGYGWITADYLRQHLSSAYLLAPTFLHGGEG</sequence>
<evidence type="ECO:0000256" key="1">
    <source>
        <dbReference type="ARBA" id="ARBA00008455"/>
    </source>
</evidence>
<evidence type="ECO:0000313" key="5">
    <source>
        <dbReference type="Proteomes" id="UP000642829"/>
    </source>
</evidence>
<feature type="chain" id="PRO_5035271227" description="Peptidase C1A papain C-terminal domain-containing protein" evidence="2">
    <location>
        <begin position="22"/>
        <end position="367"/>
    </location>
</feature>
<keyword evidence="5" id="KW-1185">Reference proteome</keyword>
<dbReference type="AlphaFoldDB" id="A0A8J3DIL4"/>
<comment type="similarity">
    <text evidence="1">Belongs to the peptidase C1 family.</text>
</comment>
<dbReference type="Gene3D" id="3.90.70.10">
    <property type="entry name" value="Cysteine proteinases"/>
    <property type="match status" value="1"/>
</dbReference>
<evidence type="ECO:0000313" key="4">
    <source>
        <dbReference type="EMBL" id="GHB97081.1"/>
    </source>
</evidence>
<name>A0A8J3DIL4_9BACT</name>
<dbReference type="Proteomes" id="UP000642829">
    <property type="component" value="Unassembled WGS sequence"/>
</dbReference>
<protein>
    <recommendedName>
        <fullName evidence="3">Peptidase C1A papain C-terminal domain-containing protein</fullName>
    </recommendedName>
</protein>
<reference evidence="4" key="2">
    <citation type="submission" date="2020-09" db="EMBL/GenBank/DDBJ databases">
        <authorList>
            <person name="Sun Q."/>
            <person name="Kim S."/>
        </authorList>
    </citation>
    <scope>NUCLEOTIDE SEQUENCE</scope>
    <source>
        <strain evidence="4">KCTC 12870</strain>
    </source>
</reference>
<dbReference type="GO" id="GO:0008234">
    <property type="term" value="F:cysteine-type peptidase activity"/>
    <property type="evidence" value="ECO:0007669"/>
    <property type="project" value="InterPro"/>
</dbReference>
<reference evidence="4" key="1">
    <citation type="journal article" date="2014" name="Int. J. Syst. Evol. Microbiol.">
        <title>Complete genome sequence of Corynebacterium casei LMG S-19264T (=DSM 44701T), isolated from a smear-ripened cheese.</title>
        <authorList>
            <consortium name="US DOE Joint Genome Institute (JGI-PGF)"/>
            <person name="Walter F."/>
            <person name="Albersmeier A."/>
            <person name="Kalinowski J."/>
            <person name="Ruckert C."/>
        </authorList>
    </citation>
    <scope>NUCLEOTIDE SEQUENCE</scope>
    <source>
        <strain evidence="4">KCTC 12870</strain>
    </source>
</reference>
<feature type="domain" description="Peptidase C1A papain C-terminal" evidence="3">
    <location>
        <begin position="143"/>
        <end position="344"/>
    </location>
</feature>
<feature type="signal peptide" evidence="2">
    <location>
        <begin position="1"/>
        <end position="21"/>
    </location>
</feature>
<dbReference type="CDD" id="cd02619">
    <property type="entry name" value="Peptidase_C1"/>
    <property type="match status" value="1"/>
</dbReference>
<dbReference type="GO" id="GO:0006508">
    <property type="term" value="P:proteolysis"/>
    <property type="evidence" value="ECO:0007669"/>
    <property type="project" value="InterPro"/>
</dbReference>
<dbReference type="Pfam" id="PF00112">
    <property type="entry name" value="Peptidase_C1"/>
    <property type="match status" value="1"/>
</dbReference>
<dbReference type="SUPFAM" id="SSF54001">
    <property type="entry name" value="Cysteine proteinases"/>
    <property type="match status" value="1"/>
</dbReference>
<dbReference type="PANTHER" id="PTHR12411">
    <property type="entry name" value="CYSTEINE PROTEASE FAMILY C1-RELATED"/>
    <property type="match status" value="1"/>
</dbReference>
<dbReference type="InterPro" id="IPR038765">
    <property type="entry name" value="Papain-like_cys_pep_sf"/>
</dbReference>
<dbReference type="InterPro" id="IPR013128">
    <property type="entry name" value="Peptidase_C1A"/>
</dbReference>
<keyword evidence="2" id="KW-0732">Signal</keyword>
<dbReference type="RefSeq" id="WP_189512786.1">
    <property type="nucleotide sequence ID" value="NZ_BMXG01000005.1"/>
</dbReference>
<accession>A0A8J3DIL4</accession>
<evidence type="ECO:0000256" key="2">
    <source>
        <dbReference type="SAM" id="SignalP"/>
    </source>
</evidence>